<evidence type="ECO:0000256" key="3">
    <source>
        <dbReference type="PROSITE-ProRule" id="PRU00446"/>
    </source>
</evidence>
<evidence type="ECO:0000259" key="6">
    <source>
        <dbReference type="PROSITE" id="PS51132"/>
    </source>
</evidence>
<reference evidence="7" key="2">
    <citation type="submission" date="2025-08" db="UniProtKB">
        <authorList>
            <consortium name="Ensembl"/>
        </authorList>
    </citation>
    <scope>IDENTIFICATION</scope>
</reference>
<name>A0A3Q1HV04_ANATE</name>
<evidence type="ECO:0000256" key="5">
    <source>
        <dbReference type="SAM" id="SignalP"/>
    </source>
</evidence>
<dbReference type="PROSITE" id="PS51132">
    <property type="entry name" value="OLF"/>
    <property type="match status" value="1"/>
</dbReference>
<dbReference type="OMA" id="IHYHPGD"/>
<feature type="signal peptide" evidence="5">
    <location>
        <begin position="1"/>
        <end position="22"/>
    </location>
</feature>
<evidence type="ECO:0000256" key="2">
    <source>
        <dbReference type="ARBA" id="ARBA00022525"/>
    </source>
</evidence>
<dbReference type="Pfam" id="PF02191">
    <property type="entry name" value="OLF"/>
    <property type="match status" value="1"/>
</dbReference>
<keyword evidence="4" id="KW-0175">Coiled coil</keyword>
<keyword evidence="5" id="KW-0732">Signal</keyword>
<evidence type="ECO:0000313" key="7">
    <source>
        <dbReference type="Ensembl" id="ENSATEP00000012837.2"/>
    </source>
</evidence>
<dbReference type="SMART" id="SM00284">
    <property type="entry name" value="OLF"/>
    <property type="match status" value="1"/>
</dbReference>
<dbReference type="GO" id="GO:0007165">
    <property type="term" value="P:signal transduction"/>
    <property type="evidence" value="ECO:0007669"/>
    <property type="project" value="TreeGrafter"/>
</dbReference>
<protein>
    <recommendedName>
        <fullName evidence="6">Olfactomedin-like domain-containing protein</fullName>
    </recommendedName>
</protein>
<dbReference type="AlphaFoldDB" id="A0A3Q1HV04"/>
<organism evidence="7 8">
    <name type="scientific">Anabas testudineus</name>
    <name type="common">Climbing perch</name>
    <name type="synonym">Anthias testudineus</name>
    <dbReference type="NCBI Taxonomy" id="64144"/>
    <lineage>
        <taxon>Eukaryota</taxon>
        <taxon>Metazoa</taxon>
        <taxon>Chordata</taxon>
        <taxon>Craniata</taxon>
        <taxon>Vertebrata</taxon>
        <taxon>Euteleostomi</taxon>
        <taxon>Actinopterygii</taxon>
        <taxon>Neopterygii</taxon>
        <taxon>Teleostei</taxon>
        <taxon>Neoteleostei</taxon>
        <taxon>Acanthomorphata</taxon>
        <taxon>Anabantaria</taxon>
        <taxon>Anabantiformes</taxon>
        <taxon>Anabantoidei</taxon>
        <taxon>Anabantidae</taxon>
        <taxon>Anabas</taxon>
    </lineage>
</organism>
<dbReference type="InterPro" id="IPR050605">
    <property type="entry name" value="Olfactomedin-like_domain"/>
</dbReference>
<evidence type="ECO:0000256" key="4">
    <source>
        <dbReference type="SAM" id="Coils"/>
    </source>
</evidence>
<dbReference type="InterPro" id="IPR003112">
    <property type="entry name" value="Olfac-like_dom"/>
</dbReference>
<feature type="domain" description="Olfactomedin-like" evidence="6">
    <location>
        <begin position="149"/>
        <end position="405"/>
    </location>
</feature>
<sequence length="416" mass="47390">MSCRVVPLLLLCLCLTVGSVQSQGSPQDAFIIQYLERRLAQMEERLNQCDQNTASLTQKNYDLSTEIRGYLSTLNVMRSEMKSQVDTVSMRVDRMEREMEYLENKIPNQSDIEMEEALLEQQIKDAELDQLKKKAKIKVENVFCLTSPDCNTALTQIKSLKIVKRAGDTYGSWFKDPSEQSAKVYLLSGIRNNSLLEYVSLQSFTERATTPKSREIQLPFHWQGTGHVVYNGFLYYHKADTPNQILKVDLLNGTVADSTLLPGAGRLPVYSLNPNTYLDMAVDELGLWVIHADPEYGGNLVITKLDKGTLAVEYTWDTQCKSHDAEGAFLICGTLYVVYNTRYGGRSTVHCLYDIHDTIHSDESPVLFFPKRYTSHSSIHYHPGEKQLYAWDDGYQTIYKVETRRNDQVIDLSIAE</sequence>
<proteinExistence type="predicted"/>
<dbReference type="GeneTree" id="ENSGT00940000160055"/>
<keyword evidence="8" id="KW-1185">Reference proteome</keyword>
<keyword evidence="3" id="KW-1015">Disulfide bond</keyword>
<reference evidence="7" key="3">
    <citation type="submission" date="2025-09" db="UniProtKB">
        <authorList>
            <consortium name="Ensembl"/>
        </authorList>
    </citation>
    <scope>IDENTIFICATION</scope>
</reference>
<dbReference type="Ensembl" id="ENSATET00000013047.3">
    <property type="protein sequence ID" value="ENSATEP00000012837.2"/>
    <property type="gene ID" value="ENSATEG00000008980.3"/>
</dbReference>
<feature type="coiled-coil region" evidence="4">
    <location>
        <begin position="32"/>
        <end position="134"/>
    </location>
</feature>
<dbReference type="GO" id="GO:0005615">
    <property type="term" value="C:extracellular space"/>
    <property type="evidence" value="ECO:0007669"/>
    <property type="project" value="TreeGrafter"/>
</dbReference>
<dbReference type="InParanoid" id="A0A3Q1HV04"/>
<gene>
    <name evidence="7" type="primary">OLFML1</name>
</gene>
<keyword evidence="2" id="KW-0964">Secreted</keyword>
<dbReference type="PANTHER" id="PTHR23192">
    <property type="entry name" value="OLFACTOMEDIN-RELATED"/>
    <property type="match status" value="1"/>
</dbReference>
<reference evidence="7" key="1">
    <citation type="submission" date="2021-04" db="EMBL/GenBank/DDBJ databases">
        <authorList>
            <consortium name="Wellcome Sanger Institute Data Sharing"/>
        </authorList>
    </citation>
    <scope>NUCLEOTIDE SEQUENCE [LARGE SCALE GENOMIC DNA]</scope>
</reference>
<dbReference type="Proteomes" id="UP000265040">
    <property type="component" value="Chromosome 6"/>
</dbReference>
<comment type="subcellular location">
    <subcellularLocation>
        <location evidence="1">Secreted</location>
    </subcellularLocation>
</comment>
<feature type="disulfide bond" evidence="3">
    <location>
        <begin position="150"/>
        <end position="332"/>
    </location>
</feature>
<feature type="chain" id="PRO_5043848351" description="Olfactomedin-like domain-containing protein" evidence="5">
    <location>
        <begin position="23"/>
        <end position="416"/>
    </location>
</feature>
<evidence type="ECO:0000313" key="8">
    <source>
        <dbReference type="Proteomes" id="UP000265040"/>
    </source>
</evidence>
<evidence type="ECO:0000256" key="1">
    <source>
        <dbReference type="ARBA" id="ARBA00004613"/>
    </source>
</evidence>
<dbReference type="PANTHER" id="PTHR23192:SF13">
    <property type="entry name" value="OLFACTOMEDIN-LIKE PROTEIN 1"/>
    <property type="match status" value="1"/>
</dbReference>
<accession>A0A3Q1HV04</accession>